<feature type="transmembrane region" description="Helical" evidence="1">
    <location>
        <begin position="6"/>
        <end position="27"/>
    </location>
</feature>
<dbReference type="EMBL" id="CP003851">
    <property type="protein sequence ID" value="AFT81689.1"/>
    <property type="molecule type" value="Genomic_DNA"/>
</dbReference>
<dbReference type="AlphaFoldDB" id="K0D711"/>
<keyword evidence="1" id="KW-1133">Transmembrane helix</keyword>
<keyword evidence="3" id="KW-1185">Reference proteome</keyword>
<reference evidence="2 3" key="1">
    <citation type="journal article" date="2012" name="J. Bacteriol.">
        <title>Complete genome sequence of Leuconostoc carnosum strain JB16, isolated from Kimchi.</title>
        <authorList>
            <person name="Jung J.Y."/>
            <person name="Lee S.H."/>
            <person name="Jeon C.O."/>
        </authorList>
    </citation>
    <scope>NUCLEOTIDE SEQUENCE [LARGE SCALE GENOMIC DNA]</scope>
    <source>
        <strain evidence="2 3">JB16</strain>
    </source>
</reference>
<keyword evidence="1" id="KW-0812">Transmembrane</keyword>
<organism evidence="2 3">
    <name type="scientific">Leuconostoc carnosum (strain JB16)</name>
    <dbReference type="NCBI Taxonomy" id="1229758"/>
    <lineage>
        <taxon>Bacteria</taxon>
        <taxon>Bacillati</taxon>
        <taxon>Bacillota</taxon>
        <taxon>Bacilli</taxon>
        <taxon>Lactobacillales</taxon>
        <taxon>Lactobacillaceae</taxon>
        <taxon>Leuconostoc</taxon>
    </lineage>
</organism>
<sequence>MRKKVMLWTVLGIGILAFGFIISIFLSKEKQIPYYEKTGNHVILSDKVNRLKSSNDKEKVFALARKALVKKTKTEDNIDWNNFEDVSLYIEKIDKNHQYYFSYTIKSTKPMVLTIRYDMLIKLNQNNLELASQDIEILAFNMKFIE</sequence>
<dbReference type="KEGG" id="lcn:C270_03890"/>
<protein>
    <submittedName>
        <fullName evidence="2">Uncharacterized protein</fullName>
    </submittedName>
</protein>
<accession>K0D711</accession>
<keyword evidence="1" id="KW-0472">Membrane</keyword>
<dbReference type="Proteomes" id="UP000006299">
    <property type="component" value="Chromosome"/>
</dbReference>
<evidence type="ECO:0000256" key="1">
    <source>
        <dbReference type="SAM" id="Phobius"/>
    </source>
</evidence>
<dbReference type="HOGENOM" id="CLU_1775148_0_0_9"/>
<dbReference type="PATRIC" id="fig|1229758.3.peg.777"/>
<name>K0D711_LEUCJ</name>
<evidence type="ECO:0000313" key="2">
    <source>
        <dbReference type="EMBL" id="AFT81689.1"/>
    </source>
</evidence>
<proteinExistence type="predicted"/>
<dbReference type="RefSeq" id="WP_014974301.1">
    <property type="nucleotide sequence ID" value="NC_018673.1"/>
</dbReference>
<gene>
    <name evidence="2" type="ordered locus">C270_03890</name>
</gene>
<evidence type="ECO:0000313" key="3">
    <source>
        <dbReference type="Proteomes" id="UP000006299"/>
    </source>
</evidence>